<dbReference type="PROSITE" id="PS01360">
    <property type="entry name" value="ZF_MYND_1"/>
    <property type="match status" value="1"/>
</dbReference>
<reference evidence="6" key="1">
    <citation type="submission" date="2011-04" db="EMBL/GenBank/DDBJ databases">
        <title>Evolution of plant cell wall degrading machinery underlies the functional diversity of forest fungi.</title>
        <authorList>
            <consortium name="US DOE Joint Genome Institute (JGI-PGF)"/>
            <person name="Eastwood D.C."/>
            <person name="Floudas D."/>
            <person name="Binder M."/>
            <person name="Majcherczyk A."/>
            <person name="Schneider P."/>
            <person name="Aerts A."/>
            <person name="Asiegbu F.O."/>
            <person name="Baker S.E."/>
            <person name="Barry K."/>
            <person name="Bendiksby M."/>
            <person name="Blumentritt M."/>
            <person name="Coutinho P.M."/>
            <person name="Cullen D."/>
            <person name="Cullen D."/>
            <person name="Gathman A."/>
            <person name="Goodell B."/>
            <person name="Henrissat B."/>
            <person name="Ihrmark K."/>
            <person name="Kauserud H."/>
            <person name="Kohler A."/>
            <person name="LaButti K."/>
            <person name="Lapidus A."/>
            <person name="Lavin J.L."/>
            <person name="Lee Y.-H."/>
            <person name="Lindquist E."/>
            <person name="Lilly W."/>
            <person name="Lucas S."/>
            <person name="Morin E."/>
            <person name="Murat C."/>
            <person name="Oguiza J.A."/>
            <person name="Park J."/>
            <person name="Pisabarro A.G."/>
            <person name="Riley R."/>
            <person name="Rosling A."/>
            <person name="Salamov A."/>
            <person name="Schmidt O."/>
            <person name="Schmutz J."/>
            <person name="Skrede I."/>
            <person name="Stenlid J."/>
            <person name="Wiebenga A."/>
            <person name="Xie X."/>
            <person name="Kues U."/>
            <person name="Hibbett D.S."/>
            <person name="Hoffmeister D."/>
            <person name="Hogberg N."/>
            <person name="Martin F."/>
            <person name="Grigoriev I.V."/>
            <person name="Watkinson S.C."/>
        </authorList>
    </citation>
    <scope>NUCLEOTIDE SEQUENCE</scope>
    <source>
        <strain evidence="6">S7.9</strain>
    </source>
</reference>
<keyword evidence="1" id="KW-0479">Metal-binding</keyword>
<dbReference type="InterPro" id="IPR027974">
    <property type="entry name" value="DUF4470"/>
</dbReference>
<dbReference type="OrthoDB" id="432970at2759"/>
<evidence type="ECO:0000256" key="3">
    <source>
        <dbReference type="ARBA" id="ARBA00022833"/>
    </source>
</evidence>
<dbReference type="GO" id="GO:0000981">
    <property type="term" value="F:DNA-binding transcription factor activity, RNA polymerase II-specific"/>
    <property type="evidence" value="ECO:0007669"/>
    <property type="project" value="TreeGrafter"/>
</dbReference>
<proteinExistence type="predicted"/>
<dbReference type="SUPFAM" id="SSF144232">
    <property type="entry name" value="HIT/MYND zinc finger-like"/>
    <property type="match status" value="1"/>
</dbReference>
<dbReference type="GO" id="GO:0008270">
    <property type="term" value="F:zinc ion binding"/>
    <property type="evidence" value="ECO:0007669"/>
    <property type="project" value="UniProtKB-KW"/>
</dbReference>
<keyword evidence="2 4" id="KW-0863">Zinc-finger</keyword>
<dbReference type="Pfam" id="PF01753">
    <property type="entry name" value="zf-MYND"/>
    <property type="match status" value="1"/>
</dbReference>
<name>F8PDQ3_SERL9</name>
<dbReference type="Proteomes" id="UP000008064">
    <property type="component" value="Unassembled WGS sequence"/>
</dbReference>
<dbReference type="InterPro" id="IPR002893">
    <property type="entry name" value="Znf_MYND"/>
</dbReference>
<organism>
    <name type="scientific">Serpula lacrymans var. lacrymans (strain S7.9)</name>
    <name type="common">Dry rot fungus</name>
    <dbReference type="NCBI Taxonomy" id="578457"/>
    <lineage>
        <taxon>Eukaryota</taxon>
        <taxon>Fungi</taxon>
        <taxon>Dikarya</taxon>
        <taxon>Basidiomycota</taxon>
        <taxon>Agaricomycotina</taxon>
        <taxon>Agaricomycetes</taxon>
        <taxon>Agaricomycetidae</taxon>
        <taxon>Boletales</taxon>
        <taxon>Coniophorineae</taxon>
        <taxon>Serpulaceae</taxon>
        <taxon>Serpula</taxon>
    </lineage>
</organism>
<dbReference type="PROSITE" id="PS50865">
    <property type="entry name" value="ZF_MYND_2"/>
    <property type="match status" value="1"/>
</dbReference>
<dbReference type="Pfam" id="PF14737">
    <property type="entry name" value="DUF4470"/>
    <property type="match status" value="1"/>
</dbReference>
<dbReference type="InterPro" id="IPR024119">
    <property type="entry name" value="TF_DEAF-1"/>
</dbReference>
<dbReference type="Gene3D" id="6.10.140.2220">
    <property type="match status" value="1"/>
</dbReference>
<dbReference type="GO" id="GO:0005634">
    <property type="term" value="C:nucleus"/>
    <property type="evidence" value="ECO:0007669"/>
    <property type="project" value="TreeGrafter"/>
</dbReference>
<dbReference type="AlphaFoldDB" id="F8PDQ3"/>
<evidence type="ECO:0000256" key="1">
    <source>
        <dbReference type="ARBA" id="ARBA00022723"/>
    </source>
</evidence>
<dbReference type="RefSeq" id="XP_007324526.1">
    <property type="nucleotide sequence ID" value="XM_007324464.1"/>
</dbReference>
<dbReference type="KEGG" id="sla:SERLADRAFT_454099"/>
<evidence type="ECO:0000256" key="2">
    <source>
        <dbReference type="ARBA" id="ARBA00022771"/>
    </source>
</evidence>
<dbReference type="PANTHER" id="PTHR10237:SF14">
    <property type="entry name" value="MYND-TYPE DOMAIN-CONTAINING PROTEIN"/>
    <property type="match status" value="1"/>
</dbReference>
<evidence type="ECO:0000313" key="6">
    <source>
        <dbReference type="EMBL" id="EGO18873.1"/>
    </source>
</evidence>
<gene>
    <name evidence="6" type="ORF">SERLADRAFT_454099</name>
</gene>
<keyword evidence="3" id="KW-0862">Zinc</keyword>
<evidence type="ECO:0000259" key="5">
    <source>
        <dbReference type="PROSITE" id="PS50865"/>
    </source>
</evidence>
<dbReference type="PANTHER" id="PTHR10237">
    <property type="entry name" value="DEFORMED EPIDERMAL AUTOREGULATORY FACTOR 1 HOMOLOG SUPPRESSIN"/>
    <property type="match status" value="1"/>
</dbReference>
<accession>F8PDQ3</accession>
<protein>
    <recommendedName>
        <fullName evidence="5">MYND-type domain-containing protein</fullName>
    </recommendedName>
</protein>
<dbReference type="GeneID" id="18816981"/>
<dbReference type="HOGENOM" id="CLU_007974_0_1_1"/>
<feature type="domain" description="MYND-type" evidence="5">
    <location>
        <begin position="1162"/>
        <end position="1201"/>
    </location>
</feature>
<dbReference type="EMBL" id="GL945446">
    <property type="protein sequence ID" value="EGO18873.1"/>
    <property type="molecule type" value="Genomic_DNA"/>
</dbReference>
<evidence type="ECO:0000256" key="4">
    <source>
        <dbReference type="PROSITE-ProRule" id="PRU00134"/>
    </source>
</evidence>
<sequence>MSHPCLWPGKTFFYPIGNTTAVCLTQDLAPEENANVLLLGCGDPRNILYTLYASEADSASFSRSLDFTCCDVEGAVLARNVLLLSLLANGGALERVDQIWDIFYHFYLDDSTSSLLVDQSQKLVKLSKDLSTWESSEYGTFLRMCTDRTLSDLRGYWSSYASTGTFTHEKQIRMRKAFSESIRSAGDGTLLGGGYNFTGGRSAGPMSAYILRVVADQFRRYWKTGTTSSDAESLTHVNPTFVYSSKGDRFLVHYGTDPLLSFHLAEAYTNMRDTPKPTESVTVEDVVSVARAQFRRWCTSFVNVLRAGDPRPLVTVRFFVGDALSFCRALRCCNITRTTVTPIYNAPWSVSRLELNDNDYGANALSPAPTEFNVIETSNIMDHVGLLNVLIAASPLLIPSTSSTLLTEALLSSGNDPFTGILKRVCADLPTLSLLIGLIPSTFISRFTTQSNMHEILSAHVSQSPQFHERLSWKSAAGGDTIAAQCDIDISRATTFSPEQLAKILFDIYLKMFSEENVNILFQLAVSENKINNIIHYNRRTFAELVAVIKERIHMDWTQVMEMFHDLVARDHTLVTGLNYYQDLCCQLHLLGVYSADTLRVEGDFLSPQKVKQSAIFRGWKSVPPSVCIVLEVPSSSLAPIATALDKTGTPMLHCEIRGSTFQNAFSCIQATYGAVAVSGSGEDRRIVITEDHAGGTTAPLVVSFWAPSWILMLESTIRVGFGVRPTPASTVSLTQKLGLDLMIYTTKVTDDQHVHVVTERPNLDGEVTKEAAVLNKAKSRCSRSPHRVAVTMDRACSEIENLTVRIDITDPAAQSALSKGSGVTVEQVTPCAVQVCIENYNHVISFPLPVNAGKSKVRVARKSKYVEVVAPLSPADVTNRLELPTGKFPVIVHGRIPTLWNIHRVNLDRLPVVNTKDPAKLQWIVGHTTLMLSDREKKAQGEAVTNDKVPQDVLVNLKESLYAIFTASTGVQQPKTCAFGLSDPDSVGVYTLIFVTDVRLDLGCHTIVADAWVLPLTIDIMSDISRAVRVIMGDLTQIRTDADEMRAWKQLLPALTERCRTWRHKDSCEYLAKGTIPLSKEYGESPICTCGRGVGTAALRKVKGWKDFAPFVTRIALSPIFAVSYLESIGNFSENLNSEEAQSRESRLKDAGGSTQQNSVCAACEKEGKPKLLLCSKCRKVSYCSVECQRREWKKHKPQCAVLKEY</sequence>